<evidence type="ECO:0000259" key="6">
    <source>
        <dbReference type="Pfam" id="PF00892"/>
    </source>
</evidence>
<dbReference type="Proteomes" id="UP000696931">
    <property type="component" value="Unassembled WGS sequence"/>
</dbReference>
<feature type="transmembrane region" description="Helical" evidence="5">
    <location>
        <begin position="99"/>
        <end position="116"/>
    </location>
</feature>
<evidence type="ECO:0000313" key="8">
    <source>
        <dbReference type="Proteomes" id="UP000696931"/>
    </source>
</evidence>
<feature type="transmembrane region" description="Helical" evidence="5">
    <location>
        <begin position="236"/>
        <end position="255"/>
    </location>
</feature>
<feature type="transmembrane region" description="Helical" evidence="5">
    <location>
        <begin position="208"/>
        <end position="229"/>
    </location>
</feature>
<evidence type="ECO:0000256" key="2">
    <source>
        <dbReference type="ARBA" id="ARBA00022692"/>
    </source>
</evidence>
<evidence type="ECO:0000256" key="3">
    <source>
        <dbReference type="ARBA" id="ARBA00022989"/>
    </source>
</evidence>
<feature type="transmembrane region" description="Helical" evidence="5">
    <location>
        <begin position="179"/>
        <end position="196"/>
    </location>
</feature>
<dbReference type="PANTHER" id="PTHR22911:SF6">
    <property type="entry name" value="SOLUTE CARRIER FAMILY 35 MEMBER G1"/>
    <property type="match status" value="1"/>
</dbReference>
<name>A0A933W298_UNCEI</name>
<evidence type="ECO:0000256" key="5">
    <source>
        <dbReference type="SAM" id="Phobius"/>
    </source>
</evidence>
<dbReference type="InterPro" id="IPR037185">
    <property type="entry name" value="EmrE-like"/>
</dbReference>
<feature type="transmembrane region" description="Helical" evidence="5">
    <location>
        <begin position="261"/>
        <end position="279"/>
    </location>
</feature>
<evidence type="ECO:0000256" key="4">
    <source>
        <dbReference type="ARBA" id="ARBA00023136"/>
    </source>
</evidence>
<evidence type="ECO:0000313" key="7">
    <source>
        <dbReference type="EMBL" id="MBI5168628.1"/>
    </source>
</evidence>
<protein>
    <submittedName>
        <fullName evidence="7">DMT family transporter</fullName>
    </submittedName>
</protein>
<accession>A0A933W298</accession>
<proteinExistence type="predicted"/>
<gene>
    <name evidence="7" type="ORF">HZA61_03980</name>
</gene>
<keyword evidence="4 5" id="KW-0472">Membrane</keyword>
<feature type="transmembrane region" description="Helical" evidence="5">
    <location>
        <begin position="40"/>
        <end position="57"/>
    </location>
</feature>
<evidence type="ECO:0000256" key="1">
    <source>
        <dbReference type="ARBA" id="ARBA00004141"/>
    </source>
</evidence>
<dbReference type="InterPro" id="IPR000620">
    <property type="entry name" value="EamA_dom"/>
</dbReference>
<keyword evidence="3 5" id="KW-1133">Transmembrane helix</keyword>
<comment type="caution">
    <text evidence="7">The sequence shown here is derived from an EMBL/GenBank/DDBJ whole genome shotgun (WGS) entry which is preliminary data.</text>
</comment>
<feature type="domain" description="EamA" evidence="6">
    <location>
        <begin position="153"/>
        <end position="278"/>
    </location>
</feature>
<feature type="domain" description="EamA" evidence="6">
    <location>
        <begin position="8"/>
        <end position="139"/>
    </location>
</feature>
<organism evidence="7 8">
    <name type="scientific">Eiseniibacteriota bacterium</name>
    <dbReference type="NCBI Taxonomy" id="2212470"/>
    <lineage>
        <taxon>Bacteria</taxon>
        <taxon>Candidatus Eiseniibacteriota</taxon>
    </lineage>
</organism>
<reference evidence="7" key="1">
    <citation type="submission" date="2020-07" db="EMBL/GenBank/DDBJ databases">
        <title>Huge and variable diversity of episymbiotic CPR bacteria and DPANN archaea in groundwater ecosystems.</title>
        <authorList>
            <person name="He C.Y."/>
            <person name="Keren R."/>
            <person name="Whittaker M."/>
            <person name="Farag I.F."/>
            <person name="Doudna J."/>
            <person name="Cate J.H.D."/>
            <person name="Banfield J.F."/>
        </authorList>
    </citation>
    <scope>NUCLEOTIDE SEQUENCE</scope>
    <source>
        <strain evidence="7">NC_groundwater_1813_Pr3_B-0.1um_71_17</strain>
    </source>
</reference>
<comment type="subcellular location">
    <subcellularLocation>
        <location evidence="1">Membrane</location>
        <topology evidence="1">Multi-pass membrane protein</topology>
    </subcellularLocation>
</comment>
<feature type="transmembrane region" description="Helical" evidence="5">
    <location>
        <begin position="123"/>
        <end position="143"/>
    </location>
</feature>
<sequence length="281" mass="29266">MRALLRNGVGWLLLSELSYTGMRLATRAGAGQLPWAEIAAARFFGGAIVAIVSARLQGKSLRVTDQKNAWLRSAFGTGGALALFSALGTKQISVGDATTLYATTPLWVAMLSGPVLREKVRGPVWAGVAVGFVGVAVLLGAQFRWSGGAGPVVLLGAVSYALALLRLRRMGPHESSEAIALHMSLFAGCATLLVALPELKPVQPRAYLPLAIAALSGGFGQVFVGRAYARGRAATLSAVAYSGVVMTYLFEVALFHSVPEWHQAAGALLVIAAGVLVSLRG</sequence>
<dbReference type="PANTHER" id="PTHR22911">
    <property type="entry name" value="ACYL-MALONYL CONDENSING ENZYME-RELATED"/>
    <property type="match status" value="1"/>
</dbReference>
<feature type="transmembrane region" description="Helical" evidence="5">
    <location>
        <begin position="149"/>
        <end position="167"/>
    </location>
</feature>
<dbReference type="SUPFAM" id="SSF103481">
    <property type="entry name" value="Multidrug resistance efflux transporter EmrE"/>
    <property type="match status" value="2"/>
</dbReference>
<keyword evidence="2 5" id="KW-0812">Transmembrane</keyword>
<dbReference type="AlphaFoldDB" id="A0A933W298"/>
<dbReference type="GO" id="GO:0016020">
    <property type="term" value="C:membrane"/>
    <property type="evidence" value="ECO:0007669"/>
    <property type="project" value="UniProtKB-SubCell"/>
</dbReference>
<dbReference type="Pfam" id="PF00892">
    <property type="entry name" value="EamA"/>
    <property type="match status" value="2"/>
</dbReference>
<dbReference type="EMBL" id="JACRIW010000031">
    <property type="protein sequence ID" value="MBI5168628.1"/>
    <property type="molecule type" value="Genomic_DNA"/>
</dbReference>
<feature type="transmembrane region" description="Helical" evidence="5">
    <location>
        <begin position="69"/>
        <end position="87"/>
    </location>
</feature>